<keyword evidence="3" id="KW-1185">Reference proteome</keyword>
<comment type="caution">
    <text evidence="2">The sequence shown here is derived from an EMBL/GenBank/DDBJ whole genome shotgun (WGS) entry which is preliminary data.</text>
</comment>
<name>A0A3D9HMA5_9FLAO</name>
<evidence type="ECO:0000313" key="2">
    <source>
        <dbReference type="EMBL" id="RED50609.1"/>
    </source>
</evidence>
<proteinExistence type="predicted"/>
<dbReference type="RefSeq" id="WP_181896338.1">
    <property type="nucleotide sequence ID" value="NZ_QRDX01000001.1"/>
</dbReference>
<sequence>MGFLTTLFQQVDIEEKIKNAPDKGYEIGVFIGSMIPFVILIILAYALYRYNKKRLDKE</sequence>
<feature type="transmembrane region" description="Helical" evidence="1">
    <location>
        <begin position="27"/>
        <end position="48"/>
    </location>
</feature>
<accession>A0A3D9HMA5</accession>
<evidence type="ECO:0000256" key="1">
    <source>
        <dbReference type="SAM" id="Phobius"/>
    </source>
</evidence>
<keyword evidence="1" id="KW-0472">Membrane</keyword>
<keyword evidence="1" id="KW-0812">Transmembrane</keyword>
<dbReference type="Proteomes" id="UP000256629">
    <property type="component" value="Unassembled WGS sequence"/>
</dbReference>
<gene>
    <name evidence="2" type="ORF">DFQ02_101645</name>
</gene>
<dbReference type="AlphaFoldDB" id="A0A3D9HMA5"/>
<organism evidence="2 3">
    <name type="scientific">Seonamhaeicola aphaedonensis</name>
    <dbReference type="NCBI Taxonomy" id="1461338"/>
    <lineage>
        <taxon>Bacteria</taxon>
        <taxon>Pseudomonadati</taxon>
        <taxon>Bacteroidota</taxon>
        <taxon>Flavobacteriia</taxon>
        <taxon>Flavobacteriales</taxon>
        <taxon>Flavobacteriaceae</taxon>
    </lineage>
</organism>
<reference evidence="2 3" key="1">
    <citation type="submission" date="2018-07" db="EMBL/GenBank/DDBJ databases">
        <title>Genomic Encyclopedia of Type Strains, Phase III (KMG-III): the genomes of soil and plant-associated and newly described type strains.</title>
        <authorList>
            <person name="Whitman W."/>
        </authorList>
    </citation>
    <scope>NUCLEOTIDE SEQUENCE [LARGE SCALE GENOMIC DNA]</scope>
    <source>
        <strain evidence="2 3">CECT 8487</strain>
    </source>
</reference>
<evidence type="ECO:0000313" key="3">
    <source>
        <dbReference type="Proteomes" id="UP000256629"/>
    </source>
</evidence>
<dbReference type="EMBL" id="QRDX01000001">
    <property type="protein sequence ID" value="RED50609.1"/>
    <property type="molecule type" value="Genomic_DNA"/>
</dbReference>
<keyword evidence="1" id="KW-1133">Transmembrane helix</keyword>
<protein>
    <submittedName>
        <fullName evidence="2">Uncharacterized protein</fullName>
    </submittedName>
</protein>